<name>A0A975YJZ4_9PROT</name>
<keyword evidence="6" id="KW-0418">Kinase</keyword>
<dbReference type="SMART" id="SM00387">
    <property type="entry name" value="HATPase_c"/>
    <property type="match status" value="1"/>
</dbReference>
<dbReference type="Proteomes" id="UP000694001">
    <property type="component" value="Chromosome"/>
</dbReference>
<evidence type="ECO:0000256" key="4">
    <source>
        <dbReference type="ARBA" id="ARBA00022679"/>
    </source>
</evidence>
<gene>
    <name evidence="10" type="ORF">KO353_01360</name>
</gene>
<evidence type="ECO:0000256" key="6">
    <source>
        <dbReference type="ARBA" id="ARBA00022777"/>
    </source>
</evidence>
<dbReference type="AlphaFoldDB" id="A0A975YJZ4"/>
<sequence length="405" mass="43508">MKASRGRRGLAVLRGIGEAMSGGGAEAPARLLRAVAPPAPEPQAILAALATPVVVVDRLGRFRFANQAAEEFFALSAASLRATRLAELVPEDNPLHQLIAQVLDGAVSVSDYDLTIESPRLSKRGITVHGAPVSEAPDCVALTLIDGSTPQKLEKQMGFRNAARSVTGMAAILAHEVKNPLSGIRGAAQLLESSVSEQDRELTQLIQDEADRIRALVDRMECFSDRPIERGEVNIHQVLEHVRRLAQSGFARHVRFIETYDPSLPPVWGNRDQLIQVMLNLVKNAAEAIPEAQGRPGGVIELATAYQHGVRLAVPGATRRLHLPLVVSVRDTGCGIPEELKPNLFDPFVTTKRQGSGLGLALVAKIIRDHGGLVECDSVPGRTIFRLHLPVHPGSAGTAQEDETA</sequence>
<evidence type="ECO:0000256" key="7">
    <source>
        <dbReference type="ARBA" id="ARBA00022840"/>
    </source>
</evidence>
<dbReference type="Pfam" id="PF00512">
    <property type="entry name" value="HisKA"/>
    <property type="match status" value="1"/>
</dbReference>
<dbReference type="PANTHER" id="PTHR43065">
    <property type="entry name" value="SENSOR HISTIDINE KINASE"/>
    <property type="match status" value="1"/>
</dbReference>
<dbReference type="InterPro" id="IPR000014">
    <property type="entry name" value="PAS"/>
</dbReference>
<dbReference type="GO" id="GO:0006355">
    <property type="term" value="P:regulation of DNA-templated transcription"/>
    <property type="evidence" value="ECO:0007669"/>
    <property type="project" value="InterPro"/>
</dbReference>
<keyword evidence="7" id="KW-0067">ATP-binding</keyword>
<dbReference type="Pfam" id="PF02518">
    <property type="entry name" value="HATPase_c"/>
    <property type="match status" value="1"/>
</dbReference>
<reference evidence="10" key="1">
    <citation type="submission" date="2021-06" db="EMBL/GenBank/DDBJ databases">
        <title>Elioraea tepida, sp. nov., a moderately thermophilic aerobic anoxygenic phototrophic bacterium isolated from an alkaline siliceous hot spring mat community in Yellowstone National Park, WY, USA.</title>
        <authorList>
            <person name="Saini M.K."/>
            <person name="Yoshida S."/>
            <person name="Sebastian A."/>
            <person name="Hirose S."/>
            <person name="Hara E."/>
            <person name="Tamaki H."/>
            <person name="Soulier N.T."/>
            <person name="Albert I."/>
            <person name="Hanada S."/>
            <person name="Bryant D.A."/>
            <person name="Tank M."/>
        </authorList>
    </citation>
    <scope>NUCLEOTIDE SEQUENCE</scope>
    <source>
        <strain evidence="10">MS-P2</strain>
    </source>
</reference>
<dbReference type="InterPro" id="IPR013767">
    <property type="entry name" value="PAS_fold"/>
</dbReference>
<evidence type="ECO:0000256" key="3">
    <source>
        <dbReference type="ARBA" id="ARBA00022553"/>
    </source>
</evidence>
<evidence type="ECO:0000313" key="10">
    <source>
        <dbReference type="EMBL" id="QXM24937.1"/>
    </source>
</evidence>
<evidence type="ECO:0000256" key="5">
    <source>
        <dbReference type="ARBA" id="ARBA00022741"/>
    </source>
</evidence>
<dbReference type="EMBL" id="CP076448">
    <property type="protein sequence ID" value="QXM24937.1"/>
    <property type="molecule type" value="Genomic_DNA"/>
</dbReference>
<keyword evidence="4" id="KW-0808">Transferase</keyword>
<accession>A0A975YJZ4</accession>
<comment type="catalytic activity">
    <reaction evidence="1">
        <text>ATP + protein L-histidine = ADP + protein N-phospho-L-histidine.</text>
        <dbReference type="EC" id="2.7.13.3"/>
    </reaction>
</comment>
<protein>
    <recommendedName>
        <fullName evidence="2">histidine kinase</fullName>
        <ecNumber evidence="2">2.7.13.3</ecNumber>
    </recommendedName>
</protein>
<dbReference type="CDD" id="cd00082">
    <property type="entry name" value="HisKA"/>
    <property type="match status" value="1"/>
</dbReference>
<feature type="domain" description="Histidine kinase" evidence="9">
    <location>
        <begin position="172"/>
        <end position="393"/>
    </location>
</feature>
<evidence type="ECO:0000313" key="11">
    <source>
        <dbReference type="Proteomes" id="UP000694001"/>
    </source>
</evidence>
<dbReference type="KEGG" id="elio:KO353_01360"/>
<dbReference type="PANTHER" id="PTHR43065:SF10">
    <property type="entry name" value="PEROXIDE STRESS-ACTIVATED HISTIDINE KINASE MAK3"/>
    <property type="match status" value="1"/>
</dbReference>
<dbReference type="InterPro" id="IPR005467">
    <property type="entry name" value="His_kinase_dom"/>
</dbReference>
<keyword evidence="3" id="KW-0597">Phosphoprotein</keyword>
<dbReference type="Pfam" id="PF00989">
    <property type="entry name" value="PAS"/>
    <property type="match status" value="1"/>
</dbReference>
<evidence type="ECO:0000259" key="9">
    <source>
        <dbReference type="PROSITE" id="PS50109"/>
    </source>
</evidence>
<keyword evidence="8" id="KW-0902">Two-component regulatory system</keyword>
<dbReference type="GO" id="GO:0000155">
    <property type="term" value="F:phosphorelay sensor kinase activity"/>
    <property type="evidence" value="ECO:0007669"/>
    <property type="project" value="InterPro"/>
</dbReference>
<dbReference type="EC" id="2.7.13.3" evidence="2"/>
<dbReference type="GO" id="GO:0005524">
    <property type="term" value="F:ATP binding"/>
    <property type="evidence" value="ECO:0007669"/>
    <property type="project" value="UniProtKB-KW"/>
</dbReference>
<dbReference type="SMART" id="SM00388">
    <property type="entry name" value="HisKA"/>
    <property type="match status" value="1"/>
</dbReference>
<dbReference type="InterPro" id="IPR003594">
    <property type="entry name" value="HATPase_dom"/>
</dbReference>
<dbReference type="PROSITE" id="PS50109">
    <property type="entry name" value="HIS_KIN"/>
    <property type="match status" value="1"/>
</dbReference>
<evidence type="ECO:0000256" key="8">
    <source>
        <dbReference type="ARBA" id="ARBA00023012"/>
    </source>
</evidence>
<dbReference type="SMART" id="SM00091">
    <property type="entry name" value="PAS"/>
    <property type="match status" value="1"/>
</dbReference>
<dbReference type="CDD" id="cd00130">
    <property type="entry name" value="PAS"/>
    <property type="match status" value="1"/>
</dbReference>
<evidence type="ECO:0000256" key="1">
    <source>
        <dbReference type="ARBA" id="ARBA00000085"/>
    </source>
</evidence>
<dbReference type="InterPro" id="IPR003661">
    <property type="entry name" value="HisK_dim/P_dom"/>
</dbReference>
<keyword evidence="5" id="KW-0547">Nucleotide-binding</keyword>
<proteinExistence type="predicted"/>
<keyword evidence="11" id="KW-1185">Reference proteome</keyword>
<organism evidence="10 11">
    <name type="scientific">Elioraea tepida</name>
    <dbReference type="NCBI Taxonomy" id="2843330"/>
    <lineage>
        <taxon>Bacteria</taxon>
        <taxon>Pseudomonadati</taxon>
        <taxon>Pseudomonadota</taxon>
        <taxon>Alphaproteobacteria</taxon>
        <taxon>Acetobacterales</taxon>
        <taxon>Elioraeaceae</taxon>
        <taxon>Elioraea</taxon>
    </lineage>
</organism>
<evidence type="ECO:0000256" key="2">
    <source>
        <dbReference type="ARBA" id="ARBA00012438"/>
    </source>
</evidence>